<feature type="compositionally biased region" description="Acidic residues" evidence="1">
    <location>
        <begin position="618"/>
        <end position="632"/>
    </location>
</feature>
<feature type="compositionally biased region" description="Polar residues" evidence="1">
    <location>
        <begin position="8"/>
        <end position="24"/>
    </location>
</feature>
<feature type="domain" description="UspA" evidence="2">
    <location>
        <begin position="372"/>
        <end position="505"/>
    </location>
</feature>
<dbReference type="CDD" id="cd23659">
    <property type="entry name" value="USP_At3g01520-like"/>
    <property type="match status" value="1"/>
</dbReference>
<organism evidence="3 4">
    <name type="scientific">Neoarthrinium moseri</name>
    <dbReference type="NCBI Taxonomy" id="1658444"/>
    <lineage>
        <taxon>Eukaryota</taxon>
        <taxon>Fungi</taxon>
        <taxon>Dikarya</taxon>
        <taxon>Ascomycota</taxon>
        <taxon>Pezizomycotina</taxon>
        <taxon>Sordariomycetes</taxon>
        <taxon>Xylariomycetidae</taxon>
        <taxon>Amphisphaeriales</taxon>
        <taxon>Apiosporaceae</taxon>
        <taxon>Neoarthrinium</taxon>
    </lineage>
</organism>
<sequence length="683" mass="74561">MSEGLETPLQSPESGVSPKSQPTPKQADYFPGDKQPETTTAPGDDSDDLPEHTEAGASIIEVAAGAQLDTKGKDKEMDNDSDASATTPGDTAPSPGSSSEPPSRKMSISSVTFRQPSNPSLPQGLKKKPLDAARRRDASPPHQGCGGRLWPAMLCPEKPQVRLSKSNVVAWDDPWPELPQDASRPAAVSTLGMGTLVPSWATAARLFWGGTDAFGFTCDQPIVYLCEGSSHVLSCTTPDQARSCQLPPYELLPSAAPPGHGGSSMPKMDERRRKLVLSPSWVASLGPDPCEPRRTVQRRTDWGQRTLLSLVDRFGFIPPISRKPRIGKVAVLRFQSHVAFDNIPLGESTDFNPIAFTLNAKHAGYQSSRRSRTFMVGVDDNAYSDHALQWLLEELVDDGDEVICVRVIETATRLTNTAYQEHAQALMDICQSKNKKNLAISLVVEYAVGKLHNTFQHLIKIYQPSMLIVGTKGRSLDTVSGLFVNRSSFSKYCLQYSPVPVVVVRPTEKREKKRIKRAQDPSRQSYLHMLPGNKHEADSENSSVYELEPNLTADEEAHRVAVANGLPAKYDPTIKPIDPNVLLGRSGSNRRSVHAAGPTAEAIALAATGRLPASPEPKDDEGSESEYEEEFEVSTGEQALKKERLHNMEINEGAALKEMRKLSKDSIAEEESDEDGGAKTDKR</sequence>
<dbReference type="InterPro" id="IPR014729">
    <property type="entry name" value="Rossmann-like_a/b/a_fold"/>
</dbReference>
<dbReference type="Pfam" id="PF00582">
    <property type="entry name" value="Usp"/>
    <property type="match status" value="1"/>
</dbReference>
<gene>
    <name evidence="3" type="ORF">JX265_007175</name>
</gene>
<dbReference type="EMBL" id="JAFIMR010000017">
    <property type="protein sequence ID" value="KAI1868352.1"/>
    <property type="molecule type" value="Genomic_DNA"/>
</dbReference>
<feature type="compositionally biased region" description="Polar residues" evidence="1">
    <location>
        <begin position="106"/>
        <end position="121"/>
    </location>
</feature>
<feature type="region of interest" description="Disordered" evidence="1">
    <location>
        <begin position="1"/>
        <end position="146"/>
    </location>
</feature>
<reference evidence="3" key="1">
    <citation type="submission" date="2021-03" db="EMBL/GenBank/DDBJ databases">
        <title>Revisited historic fungal species revealed as producer of novel bioactive compounds through whole genome sequencing and comparative genomics.</title>
        <authorList>
            <person name="Vignolle G.A."/>
            <person name="Hochenegger N."/>
            <person name="Mach R.L."/>
            <person name="Mach-Aigner A.R."/>
            <person name="Javad Rahimi M."/>
            <person name="Salim K.A."/>
            <person name="Chan C.M."/>
            <person name="Lim L.B.L."/>
            <person name="Cai F."/>
            <person name="Druzhinina I.S."/>
            <person name="U'Ren J.M."/>
            <person name="Derntl C."/>
        </authorList>
    </citation>
    <scope>NUCLEOTIDE SEQUENCE</scope>
    <source>
        <strain evidence="3">TUCIM 5799</strain>
    </source>
</reference>
<name>A0A9P9WKM1_9PEZI</name>
<feature type="region of interest" description="Disordered" evidence="1">
    <location>
        <begin position="510"/>
        <end position="541"/>
    </location>
</feature>
<evidence type="ECO:0000313" key="3">
    <source>
        <dbReference type="EMBL" id="KAI1868352.1"/>
    </source>
</evidence>
<proteinExistence type="predicted"/>
<comment type="caution">
    <text evidence="3">The sequence shown here is derived from an EMBL/GenBank/DDBJ whole genome shotgun (WGS) entry which is preliminary data.</text>
</comment>
<feature type="compositionally biased region" description="Basic and acidic residues" evidence="1">
    <location>
        <begin position="128"/>
        <end position="139"/>
    </location>
</feature>
<feature type="compositionally biased region" description="Basic and acidic residues" evidence="1">
    <location>
        <begin position="639"/>
        <end position="667"/>
    </location>
</feature>
<keyword evidence="4" id="KW-1185">Reference proteome</keyword>
<accession>A0A9P9WKM1</accession>
<dbReference type="InterPro" id="IPR006016">
    <property type="entry name" value="UspA"/>
</dbReference>
<dbReference type="PANTHER" id="PTHR47815:SF1">
    <property type="entry name" value="UNIVERSAL STRESS PROTEIN A FAMILY PROTEIN C25B2.10"/>
    <property type="match status" value="1"/>
</dbReference>
<protein>
    <recommendedName>
        <fullName evidence="2">UspA domain-containing protein</fullName>
    </recommendedName>
</protein>
<dbReference type="Proteomes" id="UP000829685">
    <property type="component" value="Unassembled WGS sequence"/>
</dbReference>
<dbReference type="PANTHER" id="PTHR47815">
    <property type="entry name" value="UNIVERSAL STRESS PROTEIN A FAMILY PROTEIN C25B2.10"/>
    <property type="match status" value="1"/>
</dbReference>
<evidence type="ECO:0000313" key="4">
    <source>
        <dbReference type="Proteomes" id="UP000829685"/>
    </source>
</evidence>
<dbReference type="AlphaFoldDB" id="A0A9P9WKM1"/>
<feature type="region of interest" description="Disordered" evidence="1">
    <location>
        <begin position="607"/>
        <end position="683"/>
    </location>
</feature>
<evidence type="ECO:0000256" key="1">
    <source>
        <dbReference type="SAM" id="MobiDB-lite"/>
    </source>
</evidence>
<evidence type="ECO:0000259" key="2">
    <source>
        <dbReference type="Pfam" id="PF00582"/>
    </source>
</evidence>
<dbReference type="SUPFAM" id="SSF52402">
    <property type="entry name" value="Adenine nucleotide alpha hydrolases-like"/>
    <property type="match status" value="1"/>
</dbReference>
<dbReference type="Gene3D" id="3.40.50.620">
    <property type="entry name" value="HUPs"/>
    <property type="match status" value="1"/>
</dbReference>